<organism evidence="1 2">
    <name type="scientific">Rhodocollybia butyracea</name>
    <dbReference type="NCBI Taxonomy" id="206335"/>
    <lineage>
        <taxon>Eukaryota</taxon>
        <taxon>Fungi</taxon>
        <taxon>Dikarya</taxon>
        <taxon>Basidiomycota</taxon>
        <taxon>Agaricomycotina</taxon>
        <taxon>Agaricomycetes</taxon>
        <taxon>Agaricomycetidae</taxon>
        <taxon>Agaricales</taxon>
        <taxon>Marasmiineae</taxon>
        <taxon>Omphalotaceae</taxon>
        <taxon>Rhodocollybia</taxon>
    </lineage>
</organism>
<dbReference type="EMBL" id="JADNRY010000027">
    <property type="protein sequence ID" value="KAF9072049.1"/>
    <property type="molecule type" value="Genomic_DNA"/>
</dbReference>
<gene>
    <name evidence="1" type="ORF">BDP27DRAFT_1320996</name>
</gene>
<sequence length="493" mass="55398">MLKDVDKDLEDYESEILLLQSRILYIENQQTWLKKHAVGLRSLISPIRKVPNEILLRIFDYACTRNLLQEFPWSKDFKFPPSNPIVDPLKHLPAMSISSVCTRWRSVALSSSAIWSRICLELSTENSRLPNIQLVLSGFLATVELHLHRSGKCPLTIELDISGSIDLGENIIPRRLLAFDLICNHPWCSFQIDGNQSISTILDAQVDRIQDCQSLRHLHFGINSNLDNEMEIFKHAHGLCSFSLVALRGVPKSFWDKISSLTVGFMRGEIDRVFNIASSPKELVLGERRNDLFPIIPCTPPRLCTSVSILKLELCLNWDDSLADAAFSSFTFPSLSRLVISSDTDYPYQGAWPKATLASFIRRSSCNLTKLEVENVSVSDIDLIAALKLMPSLANLHVDDSPTELNPSGSALVPKLRELQLKFNGLEFDDSAFINMISSRWLPDAQYASGIGLSCLRVVTLRFNSRAVNQAVYRPLDYLDKAGMMVVVLGMDD</sequence>
<comment type="caution">
    <text evidence="1">The sequence shown here is derived from an EMBL/GenBank/DDBJ whole genome shotgun (WGS) entry which is preliminary data.</text>
</comment>
<name>A0A9P5UAI8_9AGAR</name>
<reference evidence="1" key="1">
    <citation type="submission" date="2020-11" db="EMBL/GenBank/DDBJ databases">
        <authorList>
            <consortium name="DOE Joint Genome Institute"/>
            <person name="Ahrendt S."/>
            <person name="Riley R."/>
            <person name="Andreopoulos W."/>
            <person name="Labutti K."/>
            <person name="Pangilinan J."/>
            <person name="Ruiz-Duenas F.J."/>
            <person name="Barrasa J.M."/>
            <person name="Sanchez-Garcia M."/>
            <person name="Camarero S."/>
            <person name="Miyauchi S."/>
            <person name="Serrano A."/>
            <person name="Linde D."/>
            <person name="Babiker R."/>
            <person name="Drula E."/>
            <person name="Ayuso-Fernandez I."/>
            <person name="Pacheco R."/>
            <person name="Padilla G."/>
            <person name="Ferreira P."/>
            <person name="Barriuso J."/>
            <person name="Kellner H."/>
            <person name="Castanera R."/>
            <person name="Alfaro M."/>
            <person name="Ramirez L."/>
            <person name="Pisabarro A.G."/>
            <person name="Kuo A."/>
            <person name="Tritt A."/>
            <person name="Lipzen A."/>
            <person name="He G."/>
            <person name="Yan M."/>
            <person name="Ng V."/>
            <person name="Cullen D."/>
            <person name="Martin F."/>
            <person name="Rosso M.-N."/>
            <person name="Henrissat B."/>
            <person name="Hibbett D."/>
            <person name="Martinez A.T."/>
            <person name="Grigoriev I.V."/>
        </authorList>
    </citation>
    <scope>NUCLEOTIDE SEQUENCE</scope>
    <source>
        <strain evidence="1">AH 40177</strain>
    </source>
</reference>
<dbReference type="Gene3D" id="1.20.1280.50">
    <property type="match status" value="1"/>
</dbReference>
<evidence type="ECO:0008006" key="3">
    <source>
        <dbReference type="Google" id="ProtNLM"/>
    </source>
</evidence>
<evidence type="ECO:0000313" key="1">
    <source>
        <dbReference type="EMBL" id="KAF9072049.1"/>
    </source>
</evidence>
<dbReference type="InterPro" id="IPR032675">
    <property type="entry name" value="LRR_dom_sf"/>
</dbReference>
<dbReference type="OrthoDB" id="2269034at2759"/>
<keyword evidence="2" id="KW-1185">Reference proteome</keyword>
<evidence type="ECO:0000313" key="2">
    <source>
        <dbReference type="Proteomes" id="UP000772434"/>
    </source>
</evidence>
<dbReference type="Proteomes" id="UP000772434">
    <property type="component" value="Unassembled WGS sequence"/>
</dbReference>
<dbReference type="SUPFAM" id="SSF52047">
    <property type="entry name" value="RNI-like"/>
    <property type="match status" value="1"/>
</dbReference>
<protein>
    <recommendedName>
        <fullName evidence="3">F-box domain-containing protein</fullName>
    </recommendedName>
</protein>
<dbReference type="Gene3D" id="3.80.10.10">
    <property type="entry name" value="Ribonuclease Inhibitor"/>
    <property type="match status" value="1"/>
</dbReference>
<dbReference type="AlphaFoldDB" id="A0A9P5UAI8"/>
<accession>A0A9P5UAI8</accession>
<proteinExistence type="predicted"/>